<keyword evidence="2" id="KW-1185">Reference proteome</keyword>
<gene>
    <name evidence="1" type="ORF">X943_001606</name>
</gene>
<dbReference type="AlphaFoldDB" id="A0AAD9GJJ0"/>
<reference evidence="1" key="1">
    <citation type="journal article" date="2014" name="Nucleic Acids Res.">
        <title>The evolutionary dynamics of variant antigen genes in Babesia reveal a history of genomic innovation underlying host-parasite interaction.</title>
        <authorList>
            <person name="Jackson A.P."/>
            <person name="Otto T.D."/>
            <person name="Darby A."/>
            <person name="Ramaprasad A."/>
            <person name="Xia D."/>
            <person name="Echaide I.E."/>
            <person name="Farber M."/>
            <person name="Gahlot S."/>
            <person name="Gamble J."/>
            <person name="Gupta D."/>
            <person name="Gupta Y."/>
            <person name="Jackson L."/>
            <person name="Malandrin L."/>
            <person name="Malas T.B."/>
            <person name="Moussa E."/>
            <person name="Nair M."/>
            <person name="Reid A.J."/>
            <person name="Sanders M."/>
            <person name="Sharma J."/>
            <person name="Tracey A."/>
            <person name="Quail M.A."/>
            <person name="Weir W."/>
            <person name="Wastling J.M."/>
            <person name="Hall N."/>
            <person name="Willadsen P."/>
            <person name="Lingelbach K."/>
            <person name="Shiels B."/>
            <person name="Tait A."/>
            <person name="Berriman M."/>
            <person name="Allred D.R."/>
            <person name="Pain A."/>
        </authorList>
    </citation>
    <scope>NUCLEOTIDE SEQUENCE</scope>
    <source>
        <strain evidence="1">1802A</strain>
    </source>
</reference>
<reference evidence="1" key="2">
    <citation type="submission" date="2021-05" db="EMBL/GenBank/DDBJ databases">
        <authorList>
            <person name="Pain A."/>
        </authorList>
    </citation>
    <scope>NUCLEOTIDE SEQUENCE</scope>
    <source>
        <strain evidence="1">1802A</strain>
    </source>
</reference>
<name>A0AAD9GJJ0_BABDI</name>
<dbReference type="EMBL" id="JAHBMH010000007">
    <property type="protein sequence ID" value="KAK1939617.1"/>
    <property type="molecule type" value="Genomic_DNA"/>
</dbReference>
<protein>
    <submittedName>
        <fullName evidence="1">Uncharacterized protein</fullName>
    </submittedName>
</protein>
<evidence type="ECO:0000313" key="2">
    <source>
        <dbReference type="Proteomes" id="UP001195914"/>
    </source>
</evidence>
<accession>A0AAD9GJJ0</accession>
<evidence type="ECO:0000313" key="1">
    <source>
        <dbReference type="EMBL" id="KAK1939617.1"/>
    </source>
</evidence>
<proteinExistence type="predicted"/>
<sequence>MEEGRTVKYVEWFEQWLNSLASAESSRASSWNSDLANYSRHRNTFSQNEVAIELYHALHQSDLSLKELSLHIEQIGNLLYQVDTRQLATQPLSRRKEMLAAFFDCPDLSQALPACHRQDSFAYVYLLVRLLYEVLLYTKSSAVRTFCYYQIMRNAHVVRVLFGLVSREVSLKGTEGYVEGETQGSVDCMSTVGQLPRQFSSNAIDDILLKVLTSKDINLRSCGLELVRLSPRIVACNPKLLSQLKDTLIGPMDECAYKAAISLVTILECVTEDVAQVFLQSSHDHTLQVPFSHQRVQSFCCIALGCRKQPLYALAYRMCWNIWIHLDSLRGTTQQLETLIVREAQFYLLLTSTLLCNGHEELCVHQRKRLEALIYEQQAPDASTEVAFCMNVLYHRHGDIREVSRLIKHEVRNAGIVQEVNTTLFRLQLKQFKQSRHPTPFLAAIGTFERLLTTDVVNFKLLVDLKDAFKFLRSNYTEYLVRILKIIMASYENFPYELDYLRTVIFRNLSTVVKICYICEHQKFTYLLSEIKDIVKGCELIFLFKPLVTSADFQNIDDRFNITIVNMWVKNMYDLCHIKPPAIHNYIVTPIRIDLISGGLKLGSKSWKAAVLTKKDIERTDSIREHLRCLINANYKELSSGYAMLQVINLSLRLGFYEEASICLKQLELWTNHTHLWFNGLYYYACGECQTHLDKALEYRVQGLDSLDSYHHQCTVWALQKVANDVMAPKMNYTMPPLVLYTWCTLKFVFQVAAGHLCKAVQTSTIDGMCLKLIFVALFGHFKVLRWCFKGVCNETSDVLQIYEGLCLFLYLLCEKEQKQASQPIQNEEGFKIDPNDALKTYIMGIFESNDVHIPQTYALLDLLTPAVKARLYSVPTLLSVRAPIMGKVNKVESDPGSRSQMEGMAQMPPTGTGDLSLENMFKEFVLYTGVRSEKEKPAVTKTPTPSEKYETSFGQTETFFSYLSRDIDELNALMPLVKACETSKKASACKVELLESICSLKLPTPVGVLKHFPLPFPALTAILEYEKRSNTGPVAIHLQGSIRNSSRQMPWIKVKLETDDAGNNTVIFNRRLKLRQNVLDEHVHVHLSMSQIEHCRFSCVAVDNEGCPRGIATHFVPVTREFNA</sequence>
<organism evidence="1 2">
    <name type="scientific">Babesia divergens</name>
    <dbReference type="NCBI Taxonomy" id="32595"/>
    <lineage>
        <taxon>Eukaryota</taxon>
        <taxon>Sar</taxon>
        <taxon>Alveolata</taxon>
        <taxon>Apicomplexa</taxon>
        <taxon>Aconoidasida</taxon>
        <taxon>Piroplasmida</taxon>
        <taxon>Babesiidae</taxon>
        <taxon>Babesia</taxon>
    </lineage>
</organism>
<dbReference type="Proteomes" id="UP001195914">
    <property type="component" value="Unassembled WGS sequence"/>
</dbReference>
<comment type="caution">
    <text evidence="1">The sequence shown here is derived from an EMBL/GenBank/DDBJ whole genome shotgun (WGS) entry which is preliminary data.</text>
</comment>